<dbReference type="GO" id="GO:0055085">
    <property type="term" value="P:transmembrane transport"/>
    <property type="evidence" value="ECO:0007669"/>
    <property type="project" value="InterPro"/>
</dbReference>
<keyword evidence="6 7" id="KW-0472">Membrane</keyword>
<evidence type="ECO:0000313" key="10">
    <source>
        <dbReference type="EMBL" id="QTE29186.1"/>
    </source>
</evidence>
<accession>A0A8A4ZF64</accession>
<evidence type="ECO:0000256" key="2">
    <source>
        <dbReference type="ARBA" id="ARBA00022448"/>
    </source>
</evidence>
<feature type="region of interest" description="Disordered" evidence="8">
    <location>
        <begin position="1"/>
        <end position="27"/>
    </location>
</feature>
<feature type="transmembrane region" description="Helical" evidence="7">
    <location>
        <begin position="35"/>
        <end position="59"/>
    </location>
</feature>
<feature type="transmembrane region" description="Helical" evidence="7">
    <location>
        <begin position="164"/>
        <end position="186"/>
    </location>
</feature>
<dbReference type="AlphaFoldDB" id="A0A8A4ZF64"/>
<evidence type="ECO:0000256" key="8">
    <source>
        <dbReference type="SAM" id="MobiDB-lite"/>
    </source>
</evidence>
<dbReference type="PANTHER" id="PTHR43744:SF8">
    <property type="entry name" value="SN-GLYCEROL-3-PHOSPHATE TRANSPORT SYSTEM PERMEASE PROTEIN UGPE"/>
    <property type="match status" value="1"/>
</dbReference>
<dbReference type="RefSeq" id="WP_227423449.1">
    <property type="nucleotide sequence ID" value="NZ_CP071868.1"/>
</dbReference>
<evidence type="ECO:0000256" key="3">
    <source>
        <dbReference type="ARBA" id="ARBA00022475"/>
    </source>
</evidence>
<keyword evidence="4 7" id="KW-0812">Transmembrane</keyword>
<sequence>MTASTSARPGVARAPSPRGRPRRRRRLAVGARRPGSVVVLVIATLLVLGPFLWMVSLAFTPEADAFGSASLVPADPTLDNFLRAWSGGALGRAFLNSLLVTTVAVITNCVFATAAGYAFSMLPFRGSSVLFYTLIATVAVPVSVTLIPLFLMAKTFPLAGGNDLAGVGGTGLLDTLGGVVLPYIILPMNIFLAKQFFDAFDKDMAEAARIDGASELRIFVQVYLPLARPLVAVVAIFSFTGVWDDFLWPLVVTSSQDMQTVQLALTRFLGSGNVQYGALMAASVLVTLPVLAVFLFNQRHFISGLADGSVKG</sequence>
<dbReference type="PANTHER" id="PTHR43744">
    <property type="entry name" value="ABC TRANSPORTER PERMEASE PROTEIN MG189-RELATED-RELATED"/>
    <property type="match status" value="1"/>
</dbReference>
<dbReference type="SUPFAM" id="SSF161098">
    <property type="entry name" value="MetI-like"/>
    <property type="match status" value="1"/>
</dbReference>
<feature type="transmembrane region" description="Helical" evidence="7">
    <location>
        <begin position="129"/>
        <end position="152"/>
    </location>
</feature>
<feature type="compositionally biased region" description="Low complexity" evidence="8">
    <location>
        <begin position="1"/>
        <end position="17"/>
    </location>
</feature>
<organism evidence="10 11">
    <name type="scientific">Pengzhenrongella sicca</name>
    <dbReference type="NCBI Taxonomy" id="2819238"/>
    <lineage>
        <taxon>Bacteria</taxon>
        <taxon>Bacillati</taxon>
        <taxon>Actinomycetota</taxon>
        <taxon>Actinomycetes</taxon>
        <taxon>Micrococcales</taxon>
        <taxon>Pengzhenrongella</taxon>
    </lineage>
</organism>
<feature type="transmembrane region" description="Helical" evidence="7">
    <location>
        <begin position="222"/>
        <end position="243"/>
    </location>
</feature>
<keyword evidence="11" id="KW-1185">Reference proteome</keyword>
<dbReference type="Proteomes" id="UP000663937">
    <property type="component" value="Chromosome"/>
</dbReference>
<feature type="domain" description="ABC transmembrane type-1" evidence="9">
    <location>
        <begin position="94"/>
        <end position="297"/>
    </location>
</feature>
<protein>
    <submittedName>
        <fullName evidence="10">Carbohydrate ABC transporter permease</fullName>
    </submittedName>
</protein>
<dbReference type="KEGG" id="psic:J4E96_18165"/>
<dbReference type="InterPro" id="IPR035906">
    <property type="entry name" value="MetI-like_sf"/>
</dbReference>
<feature type="transmembrane region" description="Helical" evidence="7">
    <location>
        <begin position="276"/>
        <end position="296"/>
    </location>
</feature>
<dbReference type="PROSITE" id="PS50928">
    <property type="entry name" value="ABC_TM1"/>
    <property type="match status" value="1"/>
</dbReference>
<name>A0A8A4ZF64_9MICO</name>
<keyword evidence="2 7" id="KW-0813">Transport</keyword>
<gene>
    <name evidence="10" type="ORF">J4E96_18165</name>
</gene>
<evidence type="ECO:0000256" key="5">
    <source>
        <dbReference type="ARBA" id="ARBA00022989"/>
    </source>
</evidence>
<comment type="subcellular location">
    <subcellularLocation>
        <location evidence="1 7">Cell membrane</location>
        <topology evidence="1 7">Multi-pass membrane protein</topology>
    </subcellularLocation>
</comment>
<dbReference type="InterPro" id="IPR000515">
    <property type="entry name" value="MetI-like"/>
</dbReference>
<dbReference type="Pfam" id="PF00528">
    <property type="entry name" value="BPD_transp_1"/>
    <property type="match status" value="1"/>
</dbReference>
<dbReference type="EMBL" id="CP071868">
    <property type="protein sequence ID" value="QTE29186.1"/>
    <property type="molecule type" value="Genomic_DNA"/>
</dbReference>
<keyword evidence="3" id="KW-1003">Cell membrane</keyword>
<dbReference type="CDD" id="cd06261">
    <property type="entry name" value="TM_PBP2"/>
    <property type="match status" value="1"/>
</dbReference>
<evidence type="ECO:0000313" key="11">
    <source>
        <dbReference type="Proteomes" id="UP000663937"/>
    </source>
</evidence>
<evidence type="ECO:0000256" key="7">
    <source>
        <dbReference type="RuleBase" id="RU363032"/>
    </source>
</evidence>
<dbReference type="GO" id="GO:0005886">
    <property type="term" value="C:plasma membrane"/>
    <property type="evidence" value="ECO:0007669"/>
    <property type="project" value="UniProtKB-SubCell"/>
</dbReference>
<reference evidence="10" key="1">
    <citation type="submission" date="2021-03" db="EMBL/GenBank/DDBJ databases">
        <title>Pengzhenrongella sicca gen. nov., sp. nov., a new member of suborder Micrococcineae isolated from High-Arctic tundra soil.</title>
        <authorList>
            <person name="Peng F."/>
        </authorList>
    </citation>
    <scope>NUCLEOTIDE SEQUENCE</scope>
    <source>
        <strain evidence="10">LRZ-2</strain>
    </source>
</reference>
<evidence type="ECO:0000256" key="4">
    <source>
        <dbReference type="ARBA" id="ARBA00022692"/>
    </source>
</evidence>
<evidence type="ECO:0000259" key="9">
    <source>
        <dbReference type="PROSITE" id="PS50928"/>
    </source>
</evidence>
<dbReference type="Gene3D" id="1.10.3720.10">
    <property type="entry name" value="MetI-like"/>
    <property type="match status" value="1"/>
</dbReference>
<comment type="similarity">
    <text evidence="7">Belongs to the binding-protein-dependent transport system permease family.</text>
</comment>
<keyword evidence="5 7" id="KW-1133">Transmembrane helix</keyword>
<evidence type="ECO:0000256" key="6">
    <source>
        <dbReference type="ARBA" id="ARBA00023136"/>
    </source>
</evidence>
<feature type="transmembrane region" description="Helical" evidence="7">
    <location>
        <begin position="93"/>
        <end position="117"/>
    </location>
</feature>
<evidence type="ECO:0000256" key="1">
    <source>
        <dbReference type="ARBA" id="ARBA00004651"/>
    </source>
</evidence>
<proteinExistence type="inferred from homology"/>